<protein>
    <submittedName>
        <fullName evidence="2">Uncharacterized protein</fullName>
    </submittedName>
</protein>
<comment type="caution">
    <text evidence="2">The sequence shown here is derived from an EMBL/GenBank/DDBJ whole genome shotgun (WGS) entry which is preliminary data.</text>
</comment>
<dbReference type="Proteomes" id="UP000242450">
    <property type="component" value="Chromosome 1"/>
</dbReference>
<accession>A0A212DHH6</accession>
<evidence type="ECO:0000313" key="2">
    <source>
        <dbReference type="EMBL" id="OWK17679.1"/>
    </source>
</evidence>
<reference evidence="2 3" key="1">
    <citation type="journal article" date="2018" name="Mol. Genet. Genomics">
        <title>The red deer Cervus elaphus genome CerEla1.0: sequencing, annotating, genes, and chromosomes.</title>
        <authorList>
            <person name="Bana N.A."/>
            <person name="Nyiri A."/>
            <person name="Nagy J."/>
            <person name="Frank K."/>
            <person name="Nagy T."/>
            <person name="Steger V."/>
            <person name="Schiller M."/>
            <person name="Lakatos P."/>
            <person name="Sugar L."/>
            <person name="Horn P."/>
            <person name="Barta E."/>
            <person name="Orosz L."/>
        </authorList>
    </citation>
    <scope>NUCLEOTIDE SEQUENCE [LARGE SCALE GENOMIC DNA]</scope>
    <source>
        <strain evidence="2">Hungarian</strain>
    </source>
</reference>
<evidence type="ECO:0000313" key="3">
    <source>
        <dbReference type="Proteomes" id="UP000242450"/>
    </source>
</evidence>
<sequence length="98" mass="10580">MGGSLSASTPPRAGYSGGNPGAEPRPPLTALPLSQEPEPSPSRQSHLALEDIQILCLELEKQQLQQEEDEPQKLPPQPPYYDLGASPSHHPLVRTPEP</sequence>
<dbReference type="AlphaFoldDB" id="A0A212DHH6"/>
<name>A0A212DHH6_CEREH</name>
<gene>
    <name evidence="2" type="ORF">Celaphus_00009011</name>
</gene>
<feature type="region of interest" description="Disordered" evidence="1">
    <location>
        <begin position="1"/>
        <end position="47"/>
    </location>
</feature>
<feature type="compositionally biased region" description="Low complexity" evidence="1">
    <location>
        <begin position="31"/>
        <end position="45"/>
    </location>
</feature>
<proteinExistence type="predicted"/>
<feature type="region of interest" description="Disordered" evidence="1">
    <location>
        <begin position="60"/>
        <end position="98"/>
    </location>
</feature>
<evidence type="ECO:0000256" key="1">
    <source>
        <dbReference type="SAM" id="MobiDB-lite"/>
    </source>
</evidence>
<dbReference type="EMBL" id="MKHE01000001">
    <property type="protein sequence ID" value="OWK17679.1"/>
    <property type="molecule type" value="Genomic_DNA"/>
</dbReference>
<keyword evidence="3" id="KW-1185">Reference proteome</keyword>
<organism evidence="2 3">
    <name type="scientific">Cervus elaphus hippelaphus</name>
    <name type="common">European red deer</name>
    <dbReference type="NCBI Taxonomy" id="46360"/>
    <lineage>
        <taxon>Eukaryota</taxon>
        <taxon>Metazoa</taxon>
        <taxon>Chordata</taxon>
        <taxon>Craniata</taxon>
        <taxon>Vertebrata</taxon>
        <taxon>Euteleostomi</taxon>
        <taxon>Mammalia</taxon>
        <taxon>Eutheria</taxon>
        <taxon>Laurasiatheria</taxon>
        <taxon>Artiodactyla</taxon>
        <taxon>Ruminantia</taxon>
        <taxon>Pecora</taxon>
        <taxon>Cervidae</taxon>
        <taxon>Cervinae</taxon>
        <taxon>Cervus</taxon>
    </lineage>
</organism>